<dbReference type="AlphaFoldDB" id="A0A7V2SW65"/>
<accession>A0A7V2SW65</accession>
<comment type="caution">
    <text evidence="2">The sequence shown here is derived from an EMBL/GenBank/DDBJ whole genome shotgun (WGS) entry which is preliminary data.</text>
</comment>
<dbReference type="CDD" id="cd00525">
    <property type="entry name" value="AE_Prim_S_like"/>
    <property type="match status" value="1"/>
</dbReference>
<dbReference type="EMBL" id="DRND01000226">
    <property type="protein sequence ID" value="HFC46793.1"/>
    <property type="molecule type" value="Genomic_DNA"/>
</dbReference>
<dbReference type="NCBIfam" id="NF040561">
    <property type="entry name" value="PrimPol_Msp"/>
    <property type="match status" value="1"/>
</dbReference>
<dbReference type="SUPFAM" id="SSF56747">
    <property type="entry name" value="Prim-pol domain"/>
    <property type="match status" value="1"/>
</dbReference>
<dbReference type="Pfam" id="PF22548">
    <property type="entry name" value="AEP-TOTE"/>
    <property type="match status" value="1"/>
</dbReference>
<name>A0A7V2SW65_9BACT</name>
<sequence>MENAKHIPQISHELNKRTLKEIGLGEEEKGRLTHLYNDVGFWKALGQDELLEFSRLLIANGLFDKGLSVLSYLNDQFPSFVEGWHEHASFLSILGDREKVAAIHAKARLKGVELDLASRTSPMSDAIDVLQRDVELEEPSDQDLSEFSNFRAHEKGISRYMELFKGREDCFARQWRESSEGRVKTGYYPVRRPMTDQDVQDHISGRCTYGIYILNRSEECAVGVIDCDIRKGWRDEKGARGDFGAIKREAVFVLKRIDEISSDLDLRCLVEFSGGKGYHVWYPVESPVPAGYMKGCLEYIAGQAGHGLEFFSLEVFPKQVRLTGKGLGNLVKLPLGVHRGTGRRSFFLSAPGQDIRSQFAFIRSFKPYSPDAIRHGAARIEGLMVQDGKKKVVPHPVFQGLKDEFPELMDIEAGCHILSKLIAMGLRGVEMSERERKILIGTLGHLRRGRDILHRILGKCPDYDMHILNYELSRLRGTPLGCKRIHGLAGEGSGGIDCTFQLKKGEYAHPLLHIVGWEQEQDRPKAERIQCLKDAIVNLKTAIEILERYI</sequence>
<feature type="domain" description="TOTE conflict system primase" evidence="1">
    <location>
        <begin position="157"/>
        <end position="373"/>
    </location>
</feature>
<evidence type="ECO:0000259" key="1">
    <source>
        <dbReference type="Pfam" id="PF22548"/>
    </source>
</evidence>
<reference evidence="2" key="1">
    <citation type="journal article" date="2020" name="mSystems">
        <title>Genome- and Community-Level Interaction Insights into Carbon Utilization and Element Cycling Functions of Hydrothermarchaeota in Hydrothermal Sediment.</title>
        <authorList>
            <person name="Zhou Z."/>
            <person name="Liu Y."/>
            <person name="Xu W."/>
            <person name="Pan J."/>
            <person name="Luo Z.H."/>
            <person name="Li M."/>
        </authorList>
    </citation>
    <scope>NUCLEOTIDE SEQUENCE [LARGE SCALE GENOMIC DNA]</scope>
    <source>
        <strain evidence="2">HyVt-503</strain>
    </source>
</reference>
<evidence type="ECO:0000313" key="2">
    <source>
        <dbReference type="EMBL" id="HFC46793.1"/>
    </source>
</evidence>
<gene>
    <name evidence="2" type="ORF">ENJ63_02805</name>
</gene>
<organism evidence="2">
    <name type="scientific">Dissulfuribacter thermophilus</name>
    <dbReference type="NCBI Taxonomy" id="1156395"/>
    <lineage>
        <taxon>Bacteria</taxon>
        <taxon>Pseudomonadati</taxon>
        <taxon>Thermodesulfobacteriota</taxon>
        <taxon>Dissulfuribacteria</taxon>
        <taxon>Dissulfuribacterales</taxon>
        <taxon>Dissulfuribacteraceae</taxon>
        <taxon>Dissulfuribacter</taxon>
    </lineage>
</organism>
<protein>
    <recommendedName>
        <fullName evidence="1">TOTE conflict system primase domain-containing protein</fullName>
    </recommendedName>
</protein>
<proteinExistence type="predicted"/>
<dbReference type="InterPro" id="IPR054347">
    <property type="entry name" value="TOTE_primase"/>
</dbReference>
<dbReference type="Proteomes" id="UP000885797">
    <property type="component" value="Unassembled WGS sequence"/>
</dbReference>